<dbReference type="PROSITE" id="PS51186">
    <property type="entry name" value="GNAT"/>
    <property type="match status" value="1"/>
</dbReference>
<feature type="domain" description="N-acetyltransferase" evidence="1">
    <location>
        <begin position="13"/>
        <end position="171"/>
    </location>
</feature>
<keyword evidence="3" id="KW-1185">Reference proteome</keyword>
<dbReference type="PANTHER" id="PTHR43792">
    <property type="entry name" value="GNAT FAMILY, PUTATIVE (AFU_ORTHOLOGUE AFUA_3G00765)-RELATED-RELATED"/>
    <property type="match status" value="1"/>
</dbReference>
<name>A0ABP4DYB2_9ACTN</name>
<dbReference type="Gene3D" id="3.40.630.30">
    <property type="match status" value="1"/>
</dbReference>
<dbReference type="InterPro" id="IPR000182">
    <property type="entry name" value="GNAT_dom"/>
</dbReference>
<protein>
    <submittedName>
        <fullName evidence="2">GNAT family N-acetyltransferase</fullName>
    </submittedName>
</protein>
<evidence type="ECO:0000259" key="1">
    <source>
        <dbReference type="PROSITE" id="PS51186"/>
    </source>
</evidence>
<sequence>MFTVPGTVRTPRLTLLPLEAAHAEEMAEVLDDPALHAFTGGRPLRPDELRSRYERLVAGSPDPGQIWANWVVRLDAADRLTGTVQATVTTHGNGDGRCTAEIAWVVGTGWQRRGIATEAARGMVAALTAAGVERFVAHVHPGHRASAAVAAAVGLAPTGHVQDGEVRWESG</sequence>
<dbReference type="RefSeq" id="WP_344622367.1">
    <property type="nucleotide sequence ID" value="NZ_BAAALD010000007.1"/>
</dbReference>
<dbReference type="InterPro" id="IPR051531">
    <property type="entry name" value="N-acetyltransferase"/>
</dbReference>
<evidence type="ECO:0000313" key="3">
    <source>
        <dbReference type="Proteomes" id="UP001499987"/>
    </source>
</evidence>
<proteinExistence type="predicted"/>
<dbReference type="EMBL" id="BAAALD010000007">
    <property type="protein sequence ID" value="GAA1073129.1"/>
    <property type="molecule type" value="Genomic_DNA"/>
</dbReference>
<comment type="caution">
    <text evidence="2">The sequence shown here is derived from an EMBL/GenBank/DDBJ whole genome shotgun (WGS) entry which is preliminary data.</text>
</comment>
<dbReference type="Pfam" id="PF13302">
    <property type="entry name" value="Acetyltransf_3"/>
    <property type="match status" value="1"/>
</dbReference>
<reference evidence="3" key="1">
    <citation type="journal article" date="2019" name="Int. J. Syst. Evol. Microbiol.">
        <title>The Global Catalogue of Microorganisms (GCM) 10K type strain sequencing project: providing services to taxonomists for standard genome sequencing and annotation.</title>
        <authorList>
            <consortium name="The Broad Institute Genomics Platform"/>
            <consortium name="The Broad Institute Genome Sequencing Center for Infectious Disease"/>
            <person name="Wu L."/>
            <person name="Ma J."/>
        </authorList>
    </citation>
    <scope>NUCLEOTIDE SEQUENCE [LARGE SCALE GENOMIC DNA]</scope>
    <source>
        <strain evidence="3">JCM 13002</strain>
    </source>
</reference>
<organism evidence="2 3">
    <name type="scientific">Kitasatospora arboriphila</name>
    <dbReference type="NCBI Taxonomy" id="258052"/>
    <lineage>
        <taxon>Bacteria</taxon>
        <taxon>Bacillati</taxon>
        <taxon>Actinomycetota</taxon>
        <taxon>Actinomycetes</taxon>
        <taxon>Kitasatosporales</taxon>
        <taxon>Streptomycetaceae</taxon>
        <taxon>Kitasatospora</taxon>
    </lineage>
</organism>
<dbReference type="InterPro" id="IPR016181">
    <property type="entry name" value="Acyl_CoA_acyltransferase"/>
</dbReference>
<dbReference type="PANTHER" id="PTHR43792:SF16">
    <property type="entry name" value="N-ACETYLTRANSFERASE DOMAIN-CONTAINING PROTEIN"/>
    <property type="match status" value="1"/>
</dbReference>
<dbReference type="SUPFAM" id="SSF55729">
    <property type="entry name" value="Acyl-CoA N-acyltransferases (Nat)"/>
    <property type="match status" value="1"/>
</dbReference>
<gene>
    <name evidence="2" type="ORF">GCM10009663_11300</name>
</gene>
<accession>A0ABP4DYB2</accession>
<dbReference type="Proteomes" id="UP001499987">
    <property type="component" value="Unassembled WGS sequence"/>
</dbReference>
<evidence type="ECO:0000313" key="2">
    <source>
        <dbReference type="EMBL" id="GAA1073129.1"/>
    </source>
</evidence>